<evidence type="ECO:0000313" key="7">
    <source>
        <dbReference type="Proteomes" id="UP000186292"/>
    </source>
</evidence>
<dbReference type="InterPro" id="IPR050659">
    <property type="entry name" value="Peptidase_M24B"/>
</dbReference>
<keyword evidence="6" id="KW-0645">Protease</keyword>
<dbReference type="SUPFAM" id="SSF53092">
    <property type="entry name" value="Creatinase/prolidase N-terminal domain"/>
    <property type="match status" value="1"/>
</dbReference>
<dbReference type="InterPro" id="IPR001131">
    <property type="entry name" value="Peptidase_M24B_aminopep-P_CS"/>
</dbReference>
<sequence length="376" mass="40270">MTDPHDSVKLPEIFPQEIYSRRLTRVQQHLRDRGLGGVIIGSGPELAYLTGSWTSSHERLTALIVPPSGNARLLAPATDATALSAVGEMPGIELVTWRDGENPYALAERACGSGTVAVGTSLTADHVLRLQETCGEVVLATDVLAAAFMVKGKEEIEQLEFAASAIDRVHAAVPELLQPGRNEREIAAELDALILREHSRTDFIIVGSGPNGADPHHDFSDRVLAEGDPVVVDLGGTVGAGYHSDCTRTYVVGGGTTVDSADSEFGRAYDTLRRAQADAMATARPGMTAGELDSVARDRINEAGYGTYFTHRLGHGIGLALHEEPFIIARNETVLEPGMVFSIEPGIYIPGKWGMRIEDIVVLEEDGARPLKTCAK</sequence>
<dbReference type="InterPro" id="IPR000994">
    <property type="entry name" value="Pept_M24"/>
</dbReference>
<protein>
    <submittedName>
        <fullName evidence="6">Xaa-Pro aminopeptidase</fullName>
    </submittedName>
</protein>
<proteinExistence type="inferred from homology"/>
<dbReference type="InterPro" id="IPR036005">
    <property type="entry name" value="Creatinase/aminopeptidase-like"/>
</dbReference>
<dbReference type="OrthoDB" id="9806388at2"/>
<gene>
    <name evidence="6" type="ORF">SAMN05444817_102228</name>
</gene>
<keyword evidence="2" id="KW-0378">Hydrolase</keyword>
<feature type="domain" description="Creatinase N-terminal" evidence="5">
    <location>
        <begin position="22"/>
        <end position="143"/>
    </location>
</feature>
<dbReference type="Proteomes" id="UP000186292">
    <property type="component" value="Unassembled WGS sequence"/>
</dbReference>
<accession>A0A1N7IWZ9</accession>
<evidence type="ECO:0000256" key="1">
    <source>
        <dbReference type="ARBA" id="ARBA00022723"/>
    </source>
</evidence>
<dbReference type="Pfam" id="PF00557">
    <property type="entry name" value="Peptidase_M24"/>
    <property type="match status" value="1"/>
</dbReference>
<dbReference type="GO" id="GO:0046872">
    <property type="term" value="F:metal ion binding"/>
    <property type="evidence" value="ECO:0007669"/>
    <property type="project" value="UniProtKB-KW"/>
</dbReference>
<dbReference type="RefSeq" id="WP_076598548.1">
    <property type="nucleotide sequence ID" value="NZ_CP046976.1"/>
</dbReference>
<dbReference type="GO" id="GO:0004177">
    <property type="term" value="F:aminopeptidase activity"/>
    <property type="evidence" value="ECO:0007669"/>
    <property type="project" value="UniProtKB-KW"/>
</dbReference>
<comment type="similarity">
    <text evidence="3">Belongs to the peptidase M24B family.</text>
</comment>
<keyword evidence="7" id="KW-1185">Reference proteome</keyword>
<dbReference type="SUPFAM" id="SSF55920">
    <property type="entry name" value="Creatinase/aminopeptidase"/>
    <property type="match status" value="1"/>
</dbReference>
<reference evidence="7" key="1">
    <citation type="submission" date="2017-01" db="EMBL/GenBank/DDBJ databases">
        <authorList>
            <person name="Varghese N."/>
            <person name="Submissions S."/>
        </authorList>
    </citation>
    <scope>NUCLEOTIDE SEQUENCE [LARGE SCALE GENOMIC DNA]</scope>
    <source>
        <strain evidence="7">DSM 44531</strain>
    </source>
</reference>
<dbReference type="EMBL" id="FTOF01000002">
    <property type="protein sequence ID" value="SIS41521.1"/>
    <property type="molecule type" value="Genomic_DNA"/>
</dbReference>
<keyword evidence="1 3" id="KW-0479">Metal-binding</keyword>
<organism evidence="6 7">
    <name type="scientific">Corynebacterium appendicis CIP 107643</name>
    <dbReference type="NCBI Taxonomy" id="1161099"/>
    <lineage>
        <taxon>Bacteria</taxon>
        <taxon>Bacillati</taxon>
        <taxon>Actinomycetota</taxon>
        <taxon>Actinomycetes</taxon>
        <taxon>Mycobacteriales</taxon>
        <taxon>Corynebacteriaceae</taxon>
        <taxon>Corynebacterium</taxon>
    </lineage>
</organism>
<dbReference type="InterPro" id="IPR000587">
    <property type="entry name" value="Creatinase_N"/>
</dbReference>
<evidence type="ECO:0000256" key="3">
    <source>
        <dbReference type="RuleBase" id="RU000590"/>
    </source>
</evidence>
<dbReference type="Pfam" id="PF01321">
    <property type="entry name" value="Creatinase_N"/>
    <property type="match status" value="1"/>
</dbReference>
<keyword evidence="6" id="KW-0031">Aminopeptidase</keyword>
<dbReference type="InterPro" id="IPR029149">
    <property type="entry name" value="Creatin/AminoP/Spt16_N"/>
</dbReference>
<dbReference type="AlphaFoldDB" id="A0A1N7IWZ9"/>
<evidence type="ECO:0000259" key="4">
    <source>
        <dbReference type="Pfam" id="PF00557"/>
    </source>
</evidence>
<dbReference type="Gene3D" id="3.90.230.10">
    <property type="entry name" value="Creatinase/methionine aminopeptidase superfamily"/>
    <property type="match status" value="1"/>
</dbReference>
<dbReference type="PANTHER" id="PTHR46112:SF3">
    <property type="entry name" value="AMINOPEPTIDASE YPDF"/>
    <property type="match status" value="1"/>
</dbReference>
<evidence type="ECO:0000256" key="2">
    <source>
        <dbReference type="ARBA" id="ARBA00022801"/>
    </source>
</evidence>
<evidence type="ECO:0000313" key="6">
    <source>
        <dbReference type="EMBL" id="SIS41521.1"/>
    </source>
</evidence>
<name>A0A1N7IWZ9_9CORY</name>
<evidence type="ECO:0000259" key="5">
    <source>
        <dbReference type="Pfam" id="PF01321"/>
    </source>
</evidence>
<feature type="domain" description="Peptidase M24" evidence="4">
    <location>
        <begin position="158"/>
        <end position="364"/>
    </location>
</feature>
<dbReference type="Gene3D" id="3.40.350.10">
    <property type="entry name" value="Creatinase/prolidase N-terminal domain"/>
    <property type="match status" value="1"/>
</dbReference>
<dbReference type="PANTHER" id="PTHR46112">
    <property type="entry name" value="AMINOPEPTIDASE"/>
    <property type="match status" value="1"/>
</dbReference>
<dbReference type="STRING" id="1161099.SAMN05444817_102228"/>
<dbReference type="PROSITE" id="PS00491">
    <property type="entry name" value="PROLINE_PEPTIDASE"/>
    <property type="match status" value="1"/>
</dbReference>